<feature type="transmembrane region" description="Helical" evidence="1">
    <location>
        <begin position="39"/>
        <end position="58"/>
    </location>
</feature>
<keyword evidence="1" id="KW-0812">Transmembrane</keyword>
<name>A0A1E8BR96_BACMY</name>
<evidence type="ECO:0000313" key="3">
    <source>
        <dbReference type="Proteomes" id="UP000175835"/>
    </source>
</evidence>
<accession>A0A1E8BR96</accession>
<feature type="transmembrane region" description="Helical" evidence="1">
    <location>
        <begin position="7"/>
        <end position="27"/>
    </location>
</feature>
<dbReference type="RefSeq" id="WP_070146292.1">
    <property type="nucleotide sequence ID" value="NZ_LXLO01000022.1"/>
</dbReference>
<proteinExistence type="predicted"/>
<evidence type="ECO:0000313" key="2">
    <source>
        <dbReference type="EMBL" id="OFD97815.1"/>
    </source>
</evidence>
<comment type="caution">
    <text evidence="2">The sequence shown here is derived from an EMBL/GenBank/DDBJ whole genome shotgun (WGS) entry which is preliminary data.</text>
</comment>
<protein>
    <submittedName>
        <fullName evidence="2">Uncharacterized protein</fullName>
    </submittedName>
</protein>
<keyword evidence="1" id="KW-0472">Membrane</keyword>
<keyword evidence="1" id="KW-1133">Transmembrane helix</keyword>
<gene>
    <name evidence="2" type="ORF">BWGOE11_11800</name>
</gene>
<reference evidence="2 3" key="1">
    <citation type="submission" date="2016-05" db="EMBL/GenBank/DDBJ databases">
        <title>Bacillus thuringiensis and Bacillus weihenstephanensis as novel biocontrol agents of wilt causing Verticillium species.</title>
        <authorList>
            <person name="Hollensteiner J."/>
            <person name="Wemheuer F."/>
            <person name="Harting R."/>
            <person name="Kolarzyk A."/>
            <person name="Diaz-Valerio S."/>
            <person name="Poehlein A."/>
            <person name="Brzuszkiewicz E."/>
            <person name="Nesemann K."/>
            <person name="Braus-Stromeyer S."/>
            <person name="Braus G."/>
            <person name="Daniel R."/>
            <person name="Liesegang H."/>
        </authorList>
    </citation>
    <scope>NUCLEOTIDE SEQUENCE [LARGE SCALE GENOMIC DNA]</scope>
    <source>
        <strain evidence="2 3">GOE11</strain>
    </source>
</reference>
<evidence type="ECO:0000256" key="1">
    <source>
        <dbReference type="SAM" id="Phobius"/>
    </source>
</evidence>
<sequence>MRKKFNYYFILYPCVYFLVFTISPILFRKEEHTSVKDTLAFLGFYYFLISVGYALDLFSEKDKEKDK</sequence>
<organism evidence="2 3">
    <name type="scientific">Bacillus mycoides</name>
    <dbReference type="NCBI Taxonomy" id="1405"/>
    <lineage>
        <taxon>Bacteria</taxon>
        <taxon>Bacillati</taxon>
        <taxon>Bacillota</taxon>
        <taxon>Bacilli</taxon>
        <taxon>Bacillales</taxon>
        <taxon>Bacillaceae</taxon>
        <taxon>Bacillus</taxon>
        <taxon>Bacillus cereus group</taxon>
    </lineage>
</organism>
<dbReference type="Proteomes" id="UP000175835">
    <property type="component" value="Unassembled WGS sequence"/>
</dbReference>
<dbReference type="AlphaFoldDB" id="A0A1E8BR96"/>
<dbReference type="EMBL" id="LXLX01000021">
    <property type="protein sequence ID" value="OFD97815.1"/>
    <property type="molecule type" value="Genomic_DNA"/>
</dbReference>